<gene>
    <name evidence="1" type="ORF">ACOF00016_LOCUS17113</name>
</gene>
<sequence length="487" mass="55048">MGCRKNAYRALTEMSEWMETQREKNEEKLKALAEAQRKRWTPAAVFDRCCSKWLADGPEIQPSGYQAGSAMAAKGCSGACGKGHPRITLEWKSTRGAAVATVSHELDPFIKYFQALCDQGLAQKSVNNKMHYELKGFLKKHVDRLEQSAPFGMHLVKVTSSALAASQRAHKRHLEQAELEQQAKRRKIQGIPVNSILLERVLEICYNHSLPQHLDIAEIAWMRLSCKTMSKVAARMAKARMQSVKLSYSILLNGRVVPETRHVNRREETFGEETWGEFCDKKISGTHVERYILGLPCRPILKECSNGMFHPDSDTRLEWQSPKLSLSGANYGEFEAADYRGHVVRLFLEPVLTVTSKNEMACLLPENDCLFSSLVEIGRFPLEPDDLKQSGELSSKIVYHVENFVEDNDSESVQYTGDISIQRVKFGFEDLLGVYACKKLPIAKAKMYEIQRQRPATRAEKQQLKALAKAVREASGSVRDFVGFEGW</sequence>
<proteinExistence type="predicted"/>
<accession>A0A7S3LEY2</accession>
<name>A0A7S3LEY2_9STRA</name>
<evidence type="ECO:0000313" key="1">
    <source>
        <dbReference type="EMBL" id="CAE0420331.1"/>
    </source>
</evidence>
<protein>
    <submittedName>
        <fullName evidence="1">Uncharacterized protein</fullName>
    </submittedName>
</protein>
<dbReference type="EMBL" id="HBIM01023122">
    <property type="protein sequence ID" value="CAE0420331.1"/>
    <property type="molecule type" value="Transcribed_RNA"/>
</dbReference>
<reference evidence="1" key="1">
    <citation type="submission" date="2021-01" db="EMBL/GenBank/DDBJ databases">
        <authorList>
            <person name="Corre E."/>
            <person name="Pelletier E."/>
            <person name="Niang G."/>
            <person name="Scheremetjew M."/>
            <person name="Finn R."/>
            <person name="Kale V."/>
            <person name="Holt S."/>
            <person name="Cochrane G."/>
            <person name="Meng A."/>
            <person name="Brown T."/>
            <person name="Cohen L."/>
        </authorList>
    </citation>
    <scope>NUCLEOTIDE SEQUENCE</scope>
    <source>
        <strain evidence="1">CCMP127</strain>
    </source>
</reference>
<dbReference type="AlphaFoldDB" id="A0A7S3LEY2"/>
<organism evidence="1">
    <name type="scientific">Amphora coffeiformis</name>
    <dbReference type="NCBI Taxonomy" id="265554"/>
    <lineage>
        <taxon>Eukaryota</taxon>
        <taxon>Sar</taxon>
        <taxon>Stramenopiles</taxon>
        <taxon>Ochrophyta</taxon>
        <taxon>Bacillariophyta</taxon>
        <taxon>Bacillariophyceae</taxon>
        <taxon>Bacillariophycidae</taxon>
        <taxon>Thalassiophysales</taxon>
        <taxon>Catenulaceae</taxon>
        <taxon>Amphora</taxon>
    </lineage>
</organism>